<accession>A0AAD8YM64</accession>
<feature type="compositionally biased region" description="Low complexity" evidence="1">
    <location>
        <begin position="490"/>
        <end position="510"/>
    </location>
</feature>
<evidence type="ECO:0000313" key="3">
    <source>
        <dbReference type="Proteomes" id="UP001224775"/>
    </source>
</evidence>
<evidence type="ECO:0000313" key="2">
    <source>
        <dbReference type="EMBL" id="KAK1747770.1"/>
    </source>
</evidence>
<comment type="caution">
    <text evidence="2">The sequence shown here is derived from an EMBL/GenBank/DDBJ whole genome shotgun (WGS) entry which is preliminary data.</text>
</comment>
<dbReference type="Proteomes" id="UP001224775">
    <property type="component" value="Unassembled WGS sequence"/>
</dbReference>
<evidence type="ECO:0000256" key="1">
    <source>
        <dbReference type="SAM" id="MobiDB-lite"/>
    </source>
</evidence>
<reference evidence="2" key="1">
    <citation type="submission" date="2023-06" db="EMBL/GenBank/DDBJ databases">
        <title>Survivors Of The Sea: Transcriptome response of Skeletonema marinoi to long-term dormancy.</title>
        <authorList>
            <person name="Pinder M.I.M."/>
            <person name="Kourtchenko O."/>
            <person name="Robertson E.K."/>
            <person name="Larsson T."/>
            <person name="Maumus F."/>
            <person name="Osuna-Cruz C.M."/>
            <person name="Vancaester E."/>
            <person name="Stenow R."/>
            <person name="Vandepoele K."/>
            <person name="Ploug H."/>
            <person name="Bruchert V."/>
            <person name="Godhe A."/>
            <person name="Topel M."/>
        </authorList>
    </citation>
    <scope>NUCLEOTIDE SEQUENCE</scope>
    <source>
        <strain evidence="2">R05AC</strain>
    </source>
</reference>
<feature type="region of interest" description="Disordered" evidence="1">
    <location>
        <begin position="746"/>
        <end position="765"/>
    </location>
</feature>
<proteinExistence type="predicted"/>
<feature type="region of interest" description="Disordered" evidence="1">
    <location>
        <begin position="480"/>
        <end position="518"/>
    </location>
</feature>
<feature type="compositionally biased region" description="Polar residues" evidence="1">
    <location>
        <begin position="33"/>
        <end position="43"/>
    </location>
</feature>
<gene>
    <name evidence="2" type="ORF">QTG54_001733</name>
</gene>
<feature type="region of interest" description="Disordered" evidence="1">
    <location>
        <begin position="164"/>
        <end position="189"/>
    </location>
</feature>
<feature type="region of interest" description="Disordered" evidence="1">
    <location>
        <begin position="995"/>
        <end position="1021"/>
    </location>
</feature>
<feature type="region of interest" description="Disordered" evidence="1">
    <location>
        <begin position="1"/>
        <end position="78"/>
    </location>
</feature>
<dbReference type="PANTHER" id="PTHR35213">
    <property type="entry name" value="RING-TYPE DOMAIN-CONTAINING PROTEIN-RELATED"/>
    <property type="match status" value="1"/>
</dbReference>
<dbReference type="PANTHER" id="PTHR35213:SF3">
    <property type="entry name" value="MYB-LIKE DOMAIN-CONTAINING PROTEIN"/>
    <property type="match status" value="1"/>
</dbReference>
<feature type="compositionally biased region" description="Low complexity" evidence="1">
    <location>
        <begin position="1"/>
        <end position="18"/>
    </location>
</feature>
<name>A0AAD8YM64_9STRA</name>
<sequence length="1121" mass="121579">MAAAALSTTTPPMTTKMMFSSNNESYSLPPRPQSNFFSSNGLTTAGDEPSASSNSSVGCANFPPQAHQHHHHHQNDDEALKRYHRNVSNDVNEFENVDFSSQFRDFACGTGDDGVVADDMEQLFCSDLFTEDVAAAAAAAAVEASSAEPSPDTVELMSPAERKLSEGEGSSMASSLPSQGSGGVQGHHSGVMAVSMNYGSSAEVTAGSSPSSPFLHTDASKSPFKGSLYMPNAGFPEVHHHFPPQGYGGISTKNTNASVPSTIAVPQAPPQMNFESTMADPTAAAVAASAQFFQMNNNNNDPSLQFCYTLAKETQFSTGAAASVCPQPSKHTCAKCHYPGSDIKIKNCPNGCTYHARCLDLISLCNQKSSVNNTHHVHNESMMGPTSLRRGVTPPTSMPLLNNGNMNGGCEPQGMLTHCPCCFSAGATGIEILPLDFDELDLVQRKVVEENNAKQRSSQFSTQGVPPEVAAAMGAMFKSGSKRPHDEIMPPAASSSSAGASSSSSESSPPKCYDPSFPRTGRWTNEEIGFRDALVALFLAGNLPLTNGLKLNDFLHTMLKSKQSRLAKKMKNAKLSTKYFFPKSGFVDDMANDGQSAPATSKSYTAEEFSKLEMKFITSIQDPVERSEIIFHMKKEWRDHFAQRCHYLRIDFDGRAWLSSVDEMDRRLTTEKNRIKAAKRRFLMSKAMEKDNSTSSRMPGVFVDVSDTSRDDFDKIVERTVMNTSNSQNSMHMGLMNTENAMAKSHGFGEHSATNSAPSSSKKAEKESSLSLYSASNDPNFKHAAPFLSGVASYIERNSIPFEHIDVWVPSYVNGTSSFGSGSKSQSSNFRLCFGGSATMGVQIVNNEPNTDGTSQKPVMKRAPLTEEDKTNFSMFGTYSEKFSFDTGCGLPGRVFQSGVPAWEQFVSEAHPSLFERRGGAVQFGVKSALGIPVESPNVGRVVLVMYSKHDRMQNSNLLGRLMNDLKLLNPAPRWKLVVDVGPAKGANAGMNCPSSLHQPPAMQKAVAAPPSPSSSNPIQDEKNKQINDLIFLLGEQIPLDMDSALGQQIHGIMSLRLILLRPSRTPEEEALVTTILVLYESYLQAGRPSQDIACMLARDFCFHLQHGVQQQMMMSFSQGM</sequence>
<keyword evidence="3" id="KW-1185">Reference proteome</keyword>
<organism evidence="2 3">
    <name type="scientific">Skeletonema marinoi</name>
    <dbReference type="NCBI Taxonomy" id="267567"/>
    <lineage>
        <taxon>Eukaryota</taxon>
        <taxon>Sar</taxon>
        <taxon>Stramenopiles</taxon>
        <taxon>Ochrophyta</taxon>
        <taxon>Bacillariophyta</taxon>
        <taxon>Coscinodiscophyceae</taxon>
        <taxon>Thalassiosirophycidae</taxon>
        <taxon>Thalassiosirales</taxon>
        <taxon>Skeletonemataceae</taxon>
        <taxon>Skeletonema</taxon>
        <taxon>Skeletonema marinoi-dohrnii complex</taxon>
    </lineage>
</organism>
<dbReference type="AlphaFoldDB" id="A0AAD8YM64"/>
<protein>
    <submittedName>
        <fullName evidence="2">Uncharacterized protein</fullName>
    </submittedName>
</protein>
<dbReference type="EMBL" id="JATAAI010000002">
    <property type="protein sequence ID" value="KAK1747770.1"/>
    <property type="molecule type" value="Genomic_DNA"/>
</dbReference>